<evidence type="ECO:0000256" key="1">
    <source>
        <dbReference type="ARBA" id="ARBA00006975"/>
    </source>
</evidence>
<dbReference type="EMBL" id="RXIC02000022">
    <property type="protein sequence ID" value="KAB1215567.1"/>
    <property type="molecule type" value="Genomic_DNA"/>
</dbReference>
<dbReference type="AlphaFoldDB" id="A0A6A1VRY2"/>
<organism evidence="6 7">
    <name type="scientific">Morella rubra</name>
    <name type="common">Chinese bayberry</name>
    <dbReference type="NCBI Taxonomy" id="262757"/>
    <lineage>
        <taxon>Eukaryota</taxon>
        <taxon>Viridiplantae</taxon>
        <taxon>Streptophyta</taxon>
        <taxon>Embryophyta</taxon>
        <taxon>Tracheophyta</taxon>
        <taxon>Spermatophyta</taxon>
        <taxon>Magnoliopsida</taxon>
        <taxon>eudicotyledons</taxon>
        <taxon>Gunneridae</taxon>
        <taxon>Pentapetalae</taxon>
        <taxon>rosids</taxon>
        <taxon>fabids</taxon>
        <taxon>Fagales</taxon>
        <taxon>Myricaceae</taxon>
        <taxon>Morella</taxon>
    </lineage>
</organism>
<dbReference type="PRINTS" id="PR00297">
    <property type="entry name" value="CHAPERONIN10"/>
</dbReference>
<dbReference type="Pfam" id="PF00166">
    <property type="entry name" value="Cpn10"/>
    <property type="match status" value="1"/>
</dbReference>
<dbReference type="CDD" id="cd00320">
    <property type="entry name" value="cpn10"/>
    <property type="match status" value="1"/>
</dbReference>
<dbReference type="Gene3D" id="2.30.33.40">
    <property type="entry name" value="GroES chaperonin"/>
    <property type="match status" value="1"/>
</dbReference>
<dbReference type="GO" id="GO:0044183">
    <property type="term" value="F:protein folding chaperone"/>
    <property type="evidence" value="ECO:0007669"/>
    <property type="project" value="InterPro"/>
</dbReference>
<feature type="compositionally biased region" description="Basic and acidic residues" evidence="4">
    <location>
        <begin position="1"/>
        <end position="19"/>
    </location>
</feature>
<dbReference type="Proteomes" id="UP000516437">
    <property type="component" value="Chromosome 4"/>
</dbReference>
<protein>
    <submittedName>
        <fullName evidence="6">10 kDa chaperonin</fullName>
    </submittedName>
</protein>
<evidence type="ECO:0000313" key="5">
    <source>
        <dbReference type="EMBL" id="KAB1215567.1"/>
    </source>
</evidence>
<evidence type="ECO:0000256" key="4">
    <source>
        <dbReference type="SAM" id="MobiDB-lite"/>
    </source>
</evidence>
<reference evidence="6 7" key="2">
    <citation type="journal article" date="2019" name="Plant Biotechnol. J.">
        <title>The red bayberry genome and genetic basis of sex determination.</title>
        <authorList>
            <person name="Jia H.M."/>
            <person name="Jia H.J."/>
            <person name="Cai Q.L."/>
            <person name="Wang Y."/>
            <person name="Zhao H.B."/>
            <person name="Yang W.F."/>
            <person name="Wang G.Y."/>
            <person name="Li Y.H."/>
            <person name="Zhan D.L."/>
            <person name="Shen Y.T."/>
            <person name="Niu Q.F."/>
            <person name="Chang L."/>
            <person name="Qiu J."/>
            <person name="Zhao L."/>
            <person name="Xie H.B."/>
            <person name="Fu W.Y."/>
            <person name="Jin J."/>
            <person name="Li X.W."/>
            <person name="Jiao Y."/>
            <person name="Zhou C.C."/>
            <person name="Tu T."/>
            <person name="Chai C.Y."/>
            <person name="Gao J.L."/>
            <person name="Fan L.J."/>
            <person name="van de Weg E."/>
            <person name="Wang J.Y."/>
            <person name="Gao Z.S."/>
        </authorList>
    </citation>
    <scope>NUCLEOTIDE SEQUENCE [LARGE SCALE GENOMIC DNA]</scope>
    <source>
        <tissue evidence="6">Leaves</tissue>
    </source>
</reference>
<evidence type="ECO:0000313" key="6">
    <source>
        <dbReference type="EMBL" id="KAB1215573.1"/>
    </source>
</evidence>
<dbReference type="PROSITE" id="PS00681">
    <property type="entry name" value="CHAPERONINS_CPN10"/>
    <property type="match status" value="1"/>
</dbReference>
<dbReference type="InterPro" id="IPR018369">
    <property type="entry name" value="Chaprnonin_Cpn10_CS"/>
</dbReference>
<dbReference type="GO" id="GO:0051082">
    <property type="term" value="F:unfolded protein binding"/>
    <property type="evidence" value="ECO:0007669"/>
    <property type="project" value="TreeGrafter"/>
</dbReference>
<dbReference type="OrthoDB" id="184876at2759"/>
<comment type="similarity">
    <text evidence="1 3">Belongs to the GroES chaperonin family.</text>
</comment>
<dbReference type="PANTHER" id="PTHR10772:SF0">
    <property type="entry name" value="10 KDA HEAT SHOCK PROTEIN, MITOCHONDRIAL"/>
    <property type="match status" value="1"/>
</dbReference>
<evidence type="ECO:0000313" key="7">
    <source>
        <dbReference type="Proteomes" id="UP000516437"/>
    </source>
</evidence>
<dbReference type="GO" id="GO:0051087">
    <property type="term" value="F:protein-folding chaperone binding"/>
    <property type="evidence" value="ECO:0007669"/>
    <property type="project" value="TreeGrafter"/>
</dbReference>
<accession>A0A6A1VRY2</accession>
<dbReference type="InterPro" id="IPR037124">
    <property type="entry name" value="Chaperonin_GroES_sf"/>
</dbReference>
<dbReference type="InterPro" id="IPR011032">
    <property type="entry name" value="GroES-like_sf"/>
</dbReference>
<feature type="region of interest" description="Disordered" evidence="4">
    <location>
        <begin position="1"/>
        <end position="26"/>
    </location>
</feature>
<comment type="caution">
    <text evidence="6">The sequence shown here is derived from an EMBL/GenBank/DDBJ whole genome shotgun (WGS) entry which is preliminary data.</text>
</comment>
<dbReference type="SMART" id="SM00883">
    <property type="entry name" value="Cpn10"/>
    <property type="match status" value="1"/>
</dbReference>
<dbReference type="GO" id="GO:0005524">
    <property type="term" value="F:ATP binding"/>
    <property type="evidence" value="ECO:0007669"/>
    <property type="project" value="InterPro"/>
</dbReference>
<dbReference type="PANTHER" id="PTHR10772">
    <property type="entry name" value="10 KDA HEAT SHOCK PROTEIN"/>
    <property type="match status" value="1"/>
</dbReference>
<gene>
    <name evidence="6" type="ORF">CJ030_MR4G017899</name>
    <name evidence="5" type="ORF">CJ030_MR4G017905</name>
</gene>
<evidence type="ECO:0000256" key="3">
    <source>
        <dbReference type="RuleBase" id="RU003479"/>
    </source>
</evidence>
<evidence type="ECO:0000256" key="2">
    <source>
        <dbReference type="ARBA" id="ARBA00023186"/>
    </source>
</evidence>
<proteinExistence type="inferred from homology"/>
<reference evidence="6" key="3">
    <citation type="submission" date="2019-09" db="EMBL/GenBank/DDBJ databases">
        <authorList>
            <person name="Gao Z."/>
        </authorList>
    </citation>
    <scope>NUCLEOTIDE SEQUENCE</scope>
    <source>
        <tissue evidence="6">Leaves</tissue>
    </source>
</reference>
<keyword evidence="7" id="KW-1185">Reference proteome</keyword>
<dbReference type="GO" id="GO:0046872">
    <property type="term" value="F:metal ion binding"/>
    <property type="evidence" value="ECO:0007669"/>
    <property type="project" value="TreeGrafter"/>
</dbReference>
<keyword evidence="2 3" id="KW-0143">Chaperone</keyword>
<dbReference type="SUPFAM" id="SSF50129">
    <property type="entry name" value="GroES-like"/>
    <property type="match status" value="1"/>
</dbReference>
<sequence>MNPLDVIRRTDPRRQREVEEASSSHSTDFLLLSAQSPFRVRMAKRLIPTFNRVLVEKILPPSKTNSGILLPETITKLNPGKVVAVGPGAHDRDGNLIPVSVKEGDNVLLPEFGGTQVLLGDKE</sequence>
<dbReference type="InterPro" id="IPR020818">
    <property type="entry name" value="Chaperonin_GroES"/>
</dbReference>
<reference evidence="6" key="1">
    <citation type="submission" date="2018-07" db="EMBL/GenBank/DDBJ databases">
        <authorList>
            <person name="Gao Z.-S."/>
            <person name="Jia H.-M."/>
            <person name="Jia H.-J."/>
            <person name="Cai Q.-L."/>
            <person name="Wang Y."/>
            <person name="Zhao H.-B."/>
        </authorList>
    </citation>
    <scope>NUCLEOTIDE SEQUENCE</scope>
    <source>
        <tissue evidence="6">Leaves</tissue>
    </source>
</reference>
<dbReference type="EMBL" id="RXIC02000022">
    <property type="protein sequence ID" value="KAB1215573.1"/>
    <property type="molecule type" value="Genomic_DNA"/>
</dbReference>
<dbReference type="GO" id="GO:0005739">
    <property type="term" value="C:mitochondrion"/>
    <property type="evidence" value="ECO:0007669"/>
    <property type="project" value="TreeGrafter"/>
</dbReference>
<name>A0A6A1VRY2_9ROSI</name>